<dbReference type="Gene3D" id="1.10.1580.10">
    <property type="match status" value="1"/>
</dbReference>
<comment type="similarity">
    <text evidence="3">Belongs to the TRAFAC class YlqF/YawG GTPase family. MTG1 subfamily.</text>
</comment>
<dbReference type="InterPro" id="IPR050755">
    <property type="entry name" value="TRAFAC_YlqF/YawG_RiboMat"/>
</dbReference>
<dbReference type="PROSITE" id="PS51721">
    <property type="entry name" value="G_CP"/>
    <property type="match status" value="1"/>
</dbReference>
<gene>
    <name evidence="5" type="primary">rsgA</name>
    <name evidence="5" type="ORF">EYH02_06100</name>
</gene>
<protein>
    <submittedName>
        <fullName evidence="5">GTPase RsgA</fullName>
    </submittedName>
</protein>
<dbReference type="Pfam" id="PF01926">
    <property type="entry name" value="MMR_HSR1"/>
    <property type="match status" value="1"/>
</dbReference>
<name>A0A832YYR7_9CREN</name>
<dbReference type="InterPro" id="IPR030378">
    <property type="entry name" value="G_CP_dom"/>
</dbReference>
<dbReference type="InterPro" id="IPR006073">
    <property type="entry name" value="GTP-bd"/>
</dbReference>
<dbReference type="EMBL" id="DQTV01000123">
    <property type="protein sequence ID" value="HIP57613.1"/>
    <property type="molecule type" value="Genomic_DNA"/>
</dbReference>
<evidence type="ECO:0000256" key="3">
    <source>
        <dbReference type="PIRNR" id="PIRNR006230"/>
    </source>
</evidence>
<dbReference type="PANTHER" id="PTHR11089:SF30">
    <property type="entry name" value="GUANINE NUCLEOTIDE-BINDING PROTEIN-LIKE 3 HOMOLOG"/>
    <property type="match status" value="1"/>
</dbReference>
<evidence type="ECO:0000256" key="1">
    <source>
        <dbReference type="ARBA" id="ARBA00022741"/>
    </source>
</evidence>
<keyword evidence="1 3" id="KW-0547">Nucleotide-binding</keyword>
<evidence type="ECO:0000259" key="4">
    <source>
        <dbReference type="PROSITE" id="PS51721"/>
    </source>
</evidence>
<dbReference type="GO" id="GO:0005525">
    <property type="term" value="F:GTP binding"/>
    <property type="evidence" value="ECO:0007669"/>
    <property type="project" value="UniProtKB-KW"/>
</dbReference>
<dbReference type="InterPro" id="IPR027417">
    <property type="entry name" value="P-loop_NTPase"/>
</dbReference>
<dbReference type="Proteomes" id="UP000605805">
    <property type="component" value="Unassembled WGS sequence"/>
</dbReference>
<reference evidence="5" key="1">
    <citation type="journal article" date="2020" name="ISME J.">
        <title>Gammaproteobacteria mediating utilization of methyl-, sulfur- and petroleum organic compounds in deep ocean hydrothermal plumes.</title>
        <authorList>
            <person name="Zhou Z."/>
            <person name="Liu Y."/>
            <person name="Pan J."/>
            <person name="Cron B.R."/>
            <person name="Toner B.M."/>
            <person name="Anantharaman K."/>
            <person name="Breier J.A."/>
            <person name="Dick G.J."/>
            <person name="Li M."/>
        </authorList>
    </citation>
    <scope>NUCLEOTIDE SEQUENCE</scope>
    <source>
        <strain evidence="5">SZUA-1435</strain>
    </source>
</reference>
<feature type="domain" description="CP-type G" evidence="4">
    <location>
        <begin position="6"/>
        <end position="163"/>
    </location>
</feature>
<dbReference type="SUPFAM" id="SSF52540">
    <property type="entry name" value="P-loop containing nucleoside triphosphate hydrolases"/>
    <property type="match status" value="1"/>
</dbReference>
<dbReference type="CDD" id="cd01859">
    <property type="entry name" value="MJ1464"/>
    <property type="match status" value="1"/>
</dbReference>
<comment type="caution">
    <text evidence="5">The sequence shown here is derived from an EMBL/GenBank/DDBJ whole genome shotgun (WGS) entry which is preliminary data.</text>
</comment>
<keyword evidence="2 3" id="KW-0342">GTP-binding</keyword>
<evidence type="ECO:0000256" key="2">
    <source>
        <dbReference type="ARBA" id="ARBA00023134"/>
    </source>
</evidence>
<proteinExistence type="inferred from homology"/>
<dbReference type="PRINTS" id="PR00326">
    <property type="entry name" value="GTP1OBG"/>
</dbReference>
<evidence type="ECO:0000313" key="5">
    <source>
        <dbReference type="EMBL" id="HIP57613.1"/>
    </source>
</evidence>
<organism evidence="5 6">
    <name type="scientific">Ignisphaera aggregans</name>
    <dbReference type="NCBI Taxonomy" id="334771"/>
    <lineage>
        <taxon>Archaea</taxon>
        <taxon>Thermoproteota</taxon>
        <taxon>Thermoprotei</taxon>
        <taxon>Desulfurococcales</taxon>
        <taxon>Desulfurococcaceae</taxon>
        <taxon>Ignisphaera</taxon>
    </lineage>
</organism>
<accession>A0A832YYR7</accession>
<sequence>MRLISWRKLREIVASADVVLEVLDIRDPLATQSKKAENIVRKLGRDLIVVLNKCDLVPLWVSKGWAKYFRSQGYKTVFVSATHRYGTKKLRKAIAEMITVRPAVLAVIGYPKVGKSSIINALKGKHAAPTSPYPGTTGYTKVSQLYRIGNDLYIIDTPGIIPIEGEGIEAVIRGKPVESIEEPVNVAIELIKRILHYNPKAFKIAYGITETDPIKILETIALKRGWIYKKTHEPNIDEAARAVIRDYHRGKIPFYVPPPSC</sequence>
<dbReference type="InterPro" id="IPR023179">
    <property type="entry name" value="GTP-bd_ortho_bundle_sf"/>
</dbReference>
<dbReference type="AlphaFoldDB" id="A0A832YYR7"/>
<dbReference type="PANTHER" id="PTHR11089">
    <property type="entry name" value="GTP-BINDING PROTEIN-RELATED"/>
    <property type="match status" value="1"/>
</dbReference>
<dbReference type="InterPro" id="IPR016478">
    <property type="entry name" value="GTPase_MTG1"/>
</dbReference>
<evidence type="ECO:0000313" key="6">
    <source>
        <dbReference type="Proteomes" id="UP000605805"/>
    </source>
</evidence>
<dbReference type="PIRSF" id="PIRSF006230">
    <property type="entry name" value="MG442"/>
    <property type="match status" value="1"/>
</dbReference>
<dbReference type="Gene3D" id="3.40.50.300">
    <property type="entry name" value="P-loop containing nucleotide triphosphate hydrolases"/>
    <property type="match status" value="1"/>
</dbReference>